<feature type="compositionally biased region" description="Low complexity" evidence="1">
    <location>
        <begin position="169"/>
        <end position="205"/>
    </location>
</feature>
<evidence type="ECO:0000259" key="2">
    <source>
        <dbReference type="Pfam" id="PF12708"/>
    </source>
</evidence>
<dbReference type="AlphaFoldDB" id="A0A7C9LM10"/>
<dbReference type="InterPro" id="IPR050149">
    <property type="entry name" value="Collagen_superfamily"/>
</dbReference>
<feature type="domain" description="Rhamnogalacturonase A/B/Epimerase-like pectate lyase" evidence="2">
    <location>
        <begin position="280"/>
        <end position="344"/>
    </location>
</feature>
<comment type="caution">
    <text evidence="3">The sequence shown here is derived from an EMBL/GenBank/DDBJ whole genome shotgun (WGS) entry which is preliminary data.</text>
</comment>
<dbReference type="GO" id="GO:0030020">
    <property type="term" value="F:extracellular matrix structural constituent conferring tensile strength"/>
    <property type="evidence" value="ECO:0007669"/>
    <property type="project" value="TreeGrafter"/>
</dbReference>
<name>A0A7C9LM10_9GAMM</name>
<evidence type="ECO:0000313" key="4">
    <source>
        <dbReference type="Proteomes" id="UP000479692"/>
    </source>
</evidence>
<dbReference type="PANTHER" id="PTHR24023:SF1095">
    <property type="entry name" value="EGF-LIKE DOMAIN-CONTAINING PROTEIN"/>
    <property type="match status" value="1"/>
</dbReference>
<evidence type="ECO:0000313" key="3">
    <source>
        <dbReference type="EMBL" id="MUV13603.1"/>
    </source>
</evidence>
<organism evidence="3 4">
    <name type="scientific">Noviluteimonas gilva</name>
    <dbReference type="NCBI Taxonomy" id="2682097"/>
    <lineage>
        <taxon>Bacteria</taxon>
        <taxon>Pseudomonadati</taxon>
        <taxon>Pseudomonadota</taxon>
        <taxon>Gammaproteobacteria</taxon>
        <taxon>Lysobacterales</taxon>
        <taxon>Lysobacteraceae</taxon>
        <taxon>Noviluteimonas</taxon>
    </lineage>
</organism>
<dbReference type="Pfam" id="PF01391">
    <property type="entry name" value="Collagen"/>
    <property type="match status" value="1"/>
</dbReference>
<dbReference type="Proteomes" id="UP000479692">
    <property type="component" value="Unassembled WGS sequence"/>
</dbReference>
<dbReference type="InterPro" id="IPR011050">
    <property type="entry name" value="Pectin_lyase_fold/virulence"/>
</dbReference>
<reference evidence="3 4" key="1">
    <citation type="submission" date="2019-12" db="EMBL/GenBank/DDBJ databases">
        <authorList>
            <person name="Xu J."/>
        </authorList>
    </citation>
    <scope>NUCLEOTIDE SEQUENCE [LARGE SCALE GENOMIC DNA]</scope>
    <source>
        <strain evidence="3 4">HX-5-24</strain>
    </source>
</reference>
<dbReference type="SUPFAM" id="SSF51126">
    <property type="entry name" value="Pectin lyase-like"/>
    <property type="match status" value="1"/>
</dbReference>
<dbReference type="InterPro" id="IPR012334">
    <property type="entry name" value="Pectin_lyas_fold"/>
</dbReference>
<dbReference type="Gene3D" id="2.160.20.10">
    <property type="entry name" value="Single-stranded right-handed beta-helix, Pectin lyase-like"/>
    <property type="match status" value="1"/>
</dbReference>
<dbReference type="Pfam" id="PF12708">
    <property type="entry name" value="Pect-lyase_RHGA_epim"/>
    <property type="match status" value="1"/>
</dbReference>
<dbReference type="EMBL" id="WOXT01000001">
    <property type="protein sequence ID" value="MUV13603.1"/>
    <property type="molecule type" value="Genomic_DNA"/>
</dbReference>
<dbReference type="GO" id="GO:0005615">
    <property type="term" value="C:extracellular space"/>
    <property type="evidence" value="ECO:0007669"/>
    <property type="project" value="TreeGrafter"/>
</dbReference>
<accession>A0A7C9LM10</accession>
<dbReference type="PANTHER" id="PTHR24023">
    <property type="entry name" value="COLLAGEN ALPHA"/>
    <property type="match status" value="1"/>
</dbReference>
<sequence length="627" mass="62686">MAVNFPDSPTNGQLHTEAGKTWQWHATVPGWIIIGGGSGTPGADGSDGASAYEIAVAHGYVGSEASWLASLVGAPGATGATGATGAAGATGPAGPAGATGATGPQGPAGADGSGVTILGSVATVGALPGGASVGDAYIVTASGHLHVWNGSSWDDVGPIVGPTGPTGPAGPAGAAGPTGATGAAGATGPTGPAGATGPAGSTGATGAAGAAGSVWRYNSGVPSNALGVNGDWVITSTGDAYQKAAGAYGFQVALKGPAGPPGSPGGGGSGSLPGGMVDLVADFGADPTGVANCVTALNNAKNSGAAIIWVPPGTYRLNSQIDWDQEVDIWGAGVNRVTFDCRTSTHGFRIRPSAFGARVVWKDFTIDGSNNTQGTTQTYAGVLQQRKIFAERVCVTGFRWANVRTAPYDADAAGAGGTKEQAAFFSEWRHCRFSESTQGPGFDLRFGFNCTTFYMCQFDRNGNGPSVSPGLLHRTDGAATYGTIIFGGQASYNSGLGFDLAAGTDVRTYALYTEYNHSPTNTTADGYTNTAVSSTQRVLDIDAGSSRSLIDGGVMLNASPTRMRAPNKGVNDATEVFAGGQRFHGSARYMKPVRGTAPANAAEVNIAGVNTKINELITALRNAGVFS</sequence>
<feature type="region of interest" description="Disordered" evidence="1">
    <location>
        <begin position="160"/>
        <end position="205"/>
    </location>
</feature>
<keyword evidence="4" id="KW-1185">Reference proteome</keyword>
<dbReference type="InterPro" id="IPR024535">
    <property type="entry name" value="RHGA/B-epi-like_pectate_lyase"/>
</dbReference>
<dbReference type="GO" id="GO:0031012">
    <property type="term" value="C:extracellular matrix"/>
    <property type="evidence" value="ECO:0007669"/>
    <property type="project" value="TreeGrafter"/>
</dbReference>
<protein>
    <recommendedName>
        <fullName evidence="2">Rhamnogalacturonase A/B/Epimerase-like pectate lyase domain-containing protein</fullName>
    </recommendedName>
</protein>
<dbReference type="InterPro" id="IPR008160">
    <property type="entry name" value="Collagen"/>
</dbReference>
<evidence type="ECO:0000256" key="1">
    <source>
        <dbReference type="SAM" id="MobiDB-lite"/>
    </source>
</evidence>
<feature type="region of interest" description="Disordered" evidence="1">
    <location>
        <begin position="85"/>
        <end position="109"/>
    </location>
</feature>
<proteinExistence type="predicted"/>
<dbReference type="GO" id="GO:0030198">
    <property type="term" value="P:extracellular matrix organization"/>
    <property type="evidence" value="ECO:0007669"/>
    <property type="project" value="TreeGrafter"/>
</dbReference>
<gene>
    <name evidence="3" type="ORF">GN331_05205</name>
</gene>